<keyword evidence="8" id="KW-1185">Reference proteome</keyword>
<feature type="domain" description="Guanylate cyclase" evidence="5">
    <location>
        <begin position="119"/>
        <end position="250"/>
    </location>
</feature>
<dbReference type="InterPro" id="IPR001054">
    <property type="entry name" value="A/G_cyclase"/>
</dbReference>
<dbReference type="Pfam" id="PF00111">
    <property type="entry name" value="Fer2"/>
    <property type="match status" value="1"/>
</dbReference>
<evidence type="ECO:0000313" key="7">
    <source>
        <dbReference type="EMBL" id="MEE3715546.1"/>
    </source>
</evidence>
<gene>
    <name evidence="7" type="ORF">V2H45_02170</name>
</gene>
<sequence>MPQIYCLPDDQIVEATKGDSVLYAVLAFGVPHIFACGGNARCSTCRIRILEGLENCNPRNALEEELADKLGFPTDVRLACQTKVVGDIKVHRLVLDSEDIDTVENQLSVGSIGEEKQIAVLFADIRGFTKFAEATLPYDVIYVLNSYFSRMNKVILRHGGVINSYMGDGLMALFVSGEPELAAEMAVRAGLEMLEAMASLNTHIDVLASHPLKIGIGINFGWVVLGEVGASSNKVMTAIGDTVNLASRIESANKKAGTELLVSESVYNLVKENAIACSSHQVEIAGKSGKYTLYEISGITGERSFQRPRKRTTLFSKILNWFYRLGRSLQKAFRRL</sequence>
<keyword evidence="4" id="KW-0472">Membrane</keyword>
<dbReference type="RefSeq" id="WP_330481970.1">
    <property type="nucleotide sequence ID" value="NZ_JAZBJZ010000005.1"/>
</dbReference>
<dbReference type="SUPFAM" id="SSF55073">
    <property type="entry name" value="Nucleotide cyclase"/>
    <property type="match status" value="1"/>
</dbReference>
<dbReference type="Proteomes" id="UP001333818">
    <property type="component" value="Unassembled WGS sequence"/>
</dbReference>
<name>A0AAW9PYC2_9CYAN</name>
<accession>A0AAW9PYC2</accession>
<keyword evidence="3" id="KW-1003">Cell membrane</keyword>
<dbReference type="PROSITE" id="PS50125">
    <property type="entry name" value="GUANYLATE_CYCLASE_2"/>
    <property type="match status" value="1"/>
</dbReference>
<proteinExistence type="inferred from homology"/>
<dbReference type="SMART" id="SM00044">
    <property type="entry name" value="CYCc"/>
    <property type="match status" value="1"/>
</dbReference>
<dbReference type="InterPro" id="IPR050697">
    <property type="entry name" value="Adenylyl/Guanylyl_Cyclase_3/4"/>
</dbReference>
<dbReference type="Gene3D" id="3.30.70.1230">
    <property type="entry name" value="Nucleotide cyclase"/>
    <property type="match status" value="1"/>
</dbReference>
<dbReference type="InterPro" id="IPR001041">
    <property type="entry name" value="2Fe-2S_ferredoxin-type"/>
</dbReference>
<dbReference type="GO" id="GO:0004016">
    <property type="term" value="F:adenylate cyclase activity"/>
    <property type="evidence" value="ECO:0007669"/>
    <property type="project" value="UniProtKB-ARBA"/>
</dbReference>
<evidence type="ECO:0000259" key="6">
    <source>
        <dbReference type="PROSITE" id="PS51085"/>
    </source>
</evidence>
<comment type="similarity">
    <text evidence="2">Belongs to the adenylyl cyclase class-3 family.</text>
</comment>
<dbReference type="EMBL" id="JAZBJZ010000005">
    <property type="protein sequence ID" value="MEE3715546.1"/>
    <property type="molecule type" value="Genomic_DNA"/>
</dbReference>
<dbReference type="InterPro" id="IPR029787">
    <property type="entry name" value="Nucleotide_cyclase"/>
</dbReference>
<dbReference type="InterPro" id="IPR036010">
    <property type="entry name" value="2Fe-2S_ferredoxin-like_sf"/>
</dbReference>
<evidence type="ECO:0000256" key="2">
    <source>
        <dbReference type="ARBA" id="ARBA00005381"/>
    </source>
</evidence>
<evidence type="ECO:0000256" key="1">
    <source>
        <dbReference type="ARBA" id="ARBA00004651"/>
    </source>
</evidence>
<evidence type="ECO:0000256" key="4">
    <source>
        <dbReference type="ARBA" id="ARBA00023136"/>
    </source>
</evidence>
<dbReference type="Pfam" id="PF00211">
    <property type="entry name" value="Guanylate_cyc"/>
    <property type="match status" value="1"/>
</dbReference>
<dbReference type="CDD" id="cd07302">
    <property type="entry name" value="CHD"/>
    <property type="match status" value="1"/>
</dbReference>
<organism evidence="7 8">
    <name type="scientific">Tumidithrix elongata BACA0141</name>
    <dbReference type="NCBI Taxonomy" id="2716417"/>
    <lineage>
        <taxon>Bacteria</taxon>
        <taxon>Bacillati</taxon>
        <taxon>Cyanobacteriota</taxon>
        <taxon>Cyanophyceae</taxon>
        <taxon>Pseudanabaenales</taxon>
        <taxon>Pseudanabaenaceae</taxon>
        <taxon>Tumidithrix</taxon>
        <taxon>Tumidithrix elongata</taxon>
    </lineage>
</organism>
<dbReference type="GO" id="GO:0005886">
    <property type="term" value="C:plasma membrane"/>
    <property type="evidence" value="ECO:0007669"/>
    <property type="project" value="UniProtKB-SubCell"/>
</dbReference>
<comment type="subcellular location">
    <subcellularLocation>
        <location evidence="1">Cell membrane</location>
        <topology evidence="1">Multi-pass membrane protein</topology>
    </subcellularLocation>
</comment>
<protein>
    <submittedName>
        <fullName evidence="7">Adenylate/guanylate cyclase domain-containing protein</fullName>
    </submittedName>
</protein>
<dbReference type="GO" id="GO:0035556">
    <property type="term" value="P:intracellular signal transduction"/>
    <property type="evidence" value="ECO:0007669"/>
    <property type="project" value="InterPro"/>
</dbReference>
<reference evidence="7" key="1">
    <citation type="submission" date="2024-01" db="EMBL/GenBank/DDBJ databases">
        <title>Bank of Algae and Cyanobacteria of the Azores (BACA) strain genomes.</title>
        <authorList>
            <person name="Luz R."/>
            <person name="Cordeiro R."/>
            <person name="Fonseca A."/>
            <person name="Goncalves V."/>
        </authorList>
    </citation>
    <scope>NUCLEOTIDE SEQUENCE</scope>
    <source>
        <strain evidence="7">BACA0141</strain>
    </source>
</reference>
<dbReference type="GO" id="GO:0006171">
    <property type="term" value="P:cAMP biosynthetic process"/>
    <property type="evidence" value="ECO:0007669"/>
    <property type="project" value="TreeGrafter"/>
</dbReference>
<dbReference type="PANTHER" id="PTHR43081:SF17">
    <property type="entry name" value="BLL5647 PROTEIN"/>
    <property type="match status" value="1"/>
</dbReference>
<dbReference type="CDD" id="cd00207">
    <property type="entry name" value="fer2"/>
    <property type="match status" value="1"/>
</dbReference>
<feature type="domain" description="2Fe-2S ferredoxin-type" evidence="6">
    <location>
        <begin position="2"/>
        <end position="96"/>
    </location>
</feature>
<evidence type="ECO:0000259" key="5">
    <source>
        <dbReference type="PROSITE" id="PS50125"/>
    </source>
</evidence>
<dbReference type="GO" id="GO:0051536">
    <property type="term" value="F:iron-sulfur cluster binding"/>
    <property type="evidence" value="ECO:0007669"/>
    <property type="project" value="InterPro"/>
</dbReference>
<dbReference type="AlphaFoldDB" id="A0AAW9PYC2"/>
<evidence type="ECO:0000313" key="8">
    <source>
        <dbReference type="Proteomes" id="UP001333818"/>
    </source>
</evidence>
<dbReference type="SUPFAM" id="SSF54292">
    <property type="entry name" value="2Fe-2S ferredoxin-like"/>
    <property type="match status" value="1"/>
</dbReference>
<evidence type="ECO:0000256" key="3">
    <source>
        <dbReference type="ARBA" id="ARBA00022475"/>
    </source>
</evidence>
<comment type="caution">
    <text evidence="7">The sequence shown here is derived from an EMBL/GenBank/DDBJ whole genome shotgun (WGS) entry which is preliminary data.</text>
</comment>
<dbReference type="PROSITE" id="PS51085">
    <property type="entry name" value="2FE2S_FER_2"/>
    <property type="match status" value="1"/>
</dbReference>
<dbReference type="InterPro" id="IPR012675">
    <property type="entry name" value="Beta-grasp_dom_sf"/>
</dbReference>
<dbReference type="Gene3D" id="3.10.20.30">
    <property type="match status" value="1"/>
</dbReference>
<dbReference type="PANTHER" id="PTHR43081">
    <property type="entry name" value="ADENYLATE CYCLASE, TERMINAL-DIFFERENTIATION SPECIFIC-RELATED"/>
    <property type="match status" value="1"/>
</dbReference>